<dbReference type="PANTHER" id="PTHR40661:SF3">
    <property type="entry name" value="FELS-1 PROPHAGE TRANSCRIPTIONAL REGULATOR"/>
    <property type="match status" value="1"/>
</dbReference>
<dbReference type="Gene3D" id="1.10.260.40">
    <property type="entry name" value="lambda repressor-like DNA-binding domains"/>
    <property type="match status" value="1"/>
</dbReference>
<dbReference type="Proteomes" id="UP000262954">
    <property type="component" value="Unassembled WGS sequence"/>
</dbReference>
<proteinExistence type="predicted"/>
<dbReference type="Pfam" id="PF01381">
    <property type="entry name" value="HTH_3"/>
    <property type="match status" value="1"/>
</dbReference>
<dbReference type="AlphaFoldDB" id="A0A354M6G3"/>
<dbReference type="CDD" id="cd00093">
    <property type="entry name" value="HTH_XRE"/>
    <property type="match status" value="1"/>
</dbReference>
<sequence>MDLSLIIKEIRKNIGLSQDEFASKIGLTRSNLSQIEIGRNTPSVLLLNDIANIFHIDISTIFEMINSEKKLLPELLPKLLPNKKNVHPNVHPIPKKTIYADTNISTLAAEPIADNNKSDIIQIPVVNIEAAAGSGYYNDSYLNTTDLISLPANMVNKSGMNICIKIKGDSMSPTLLDSSYLIINNIHPSEWVNIPDGHVCVVSDREGRTYVKR</sequence>
<dbReference type="InterPro" id="IPR010982">
    <property type="entry name" value="Lambda_DNA-bd_dom_sf"/>
</dbReference>
<evidence type="ECO:0000256" key="1">
    <source>
        <dbReference type="ARBA" id="ARBA00023015"/>
    </source>
</evidence>
<dbReference type="SUPFAM" id="SSF47413">
    <property type="entry name" value="lambda repressor-like DNA-binding domains"/>
    <property type="match status" value="1"/>
</dbReference>
<dbReference type="EMBL" id="DNWC01000171">
    <property type="protein sequence ID" value="HBJ10102.1"/>
    <property type="molecule type" value="Genomic_DNA"/>
</dbReference>
<name>A0A354M6G3_9BACT</name>
<dbReference type="CDD" id="cd06462">
    <property type="entry name" value="Peptidase_S24_S26"/>
    <property type="match status" value="1"/>
</dbReference>
<feature type="non-terminal residue" evidence="5">
    <location>
        <position position="213"/>
    </location>
</feature>
<evidence type="ECO:0000256" key="3">
    <source>
        <dbReference type="ARBA" id="ARBA00023163"/>
    </source>
</evidence>
<keyword evidence="3" id="KW-0804">Transcription</keyword>
<dbReference type="SUPFAM" id="SSF51306">
    <property type="entry name" value="LexA/Signal peptidase"/>
    <property type="match status" value="1"/>
</dbReference>
<dbReference type="SMART" id="SM00530">
    <property type="entry name" value="HTH_XRE"/>
    <property type="match status" value="1"/>
</dbReference>
<evidence type="ECO:0000313" key="5">
    <source>
        <dbReference type="EMBL" id="HBJ10102.1"/>
    </source>
</evidence>
<dbReference type="GO" id="GO:0003677">
    <property type="term" value="F:DNA binding"/>
    <property type="evidence" value="ECO:0007669"/>
    <property type="project" value="UniProtKB-KW"/>
</dbReference>
<comment type="caution">
    <text evidence="5">The sequence shown here is derived from an EMBL/GenBank/DDBJ whole genome shotgun (WGS) entry which is preliminary data.</text>
</comment>
<reference evidence="5 6" key="1">
    <citation type="journal article" date="2018" name="Nat. Biotechnol.">
        <title>A standardized bacterial taxonomy based on genome phylogeny substantially revises the tree of life.</title>
        <authorList>
            <person name="Parks D.H."/>
            <person name="Chuvochina M."/>
            <person name="Waite D.W."/>
            <person name="Rinke C."/>
            <person name="Skarshewski A."/>
            <person name="Chaumeil P.A."/>
            <person name="Hugenholtz P."/>
        </authorList>
    </citation>
    <scope>NUCLEOTIDE SEQUENCE [LARGE SCALE GENOMIC DNA]</scope>
    <source>
        <strain evidence="5">UBA11482</strain>
    </source>
</reference>
<dbReference type="InterPro" id="IPR036286">
    <property type="entry name" value="LexA/Signal_pep-like_sf"/>
</dbReference>
<keyword evidence="1" id="KW-0805">Transcription regulation</keyword>
<dbReference type="Pfam" id="PF00717">
    <property type="entry name" value="Peptidase_S24"/>
    <property type="match status" value="1"/>
</dbReference>
<organism evidence="5 6">
    <name type="scientific">Coprobacter fastidiosus</name>
    <dbReference type="NCBI Taxonomy" id="1099853"/>
    <lineage>
        <taxon>Bacteria</taxon>
        <taxon>Pseudomonadati</taxon>
        <taxon>Bacteroidota</taxon>
        <taxon>Bacteroidia</taxon>
        <taxon>Bacteroidales</taxon>
        <taxon>Barnesiellaceae</taxon>
        <taxon>Coprobacter</taxon>
    </lineage>
</organism>
<dbReference type="PANTHER" id="PTHR40661">
    <property type="match status" value="1"/>
</dbReference>
<evidence type="ECO:0000313" key="6">
    <source>
        <dbReference type="Proteomes" id="UP000262954"/>
    </source>
</evidence>
<accession>A0A354M6G3</accession>
<dbReference type="PROSITE" id="PS50943">
    <property type="entry name" value="HTH_CROC1"/>
    <property type="match status" value="1"/>
</dbReference>
<evidence type="ECO:0000259" key="4">
    <source>
        <dbReference type="PROSITE" id="PS50943"/>
    </source>
</evidence>
<keyword evidence="2" id="KW-0238">DNA-binding</keyword>
<protein>
    <recommendedName>
        <fullName evidence="4">HTH cro/C1-type domain-containing protein</fullName>
    </recommendedName>
</protein>
<dbReference type="InterPro" id="IPR001387">
    <property type="entry name" value="Cro/C1-type_HTH"/>
</dbReference>
<dbReference type="InterPro" id="IPR015927">
    <property type="entry name" value="Peptidase_S24_S26A/B/C"/>
</dbReference>
<dbReference type="Gene3D" id="2.10.109.10">
    <property type="entry name" value="Umud Fragment, subunit A"/>
    <property type="match status" value="1"/>
</dbReference>
<feature type="domain" description="HTH cro/C1-type" evidence="4">
    <location>
        <begin position="7"/>
        <end position="61"/>
    </location>
</feature>
<evidence type="ECO:0000256" key="2">
    <source>
        <dbReference type="ARBA" id="ARBA00023125"/>
    </source>
</evidence>
<gene>
    <name evidence="5" type="ORF">DDY73_13975</name>
</gene>